<dbReference type="EMBL" id="BTSY01000002">
    <property type="protein sequence ID" value="GMT14303.1"/>
    <property type="molecule type" value="Genomic_DNA"/>
</dbReference>
<evidence type="ECO:0000256" key="6">
    <source>
        <dbReference type="SAM" id="MobiDB-lite"/>
    </source>
</evidence>
<feature type="region of interest" description="Disordered" evidence="6">
    <location>
        <begin position="492"/>
        <end position="515"/>
    </location>
</feature>
<evidence type="ECO:0000256" key="1">
    <source>
        <dbReference type="ARBA" id="ARBA00004370"/>
    </source>
</evidence>
<evidence type="ECO:0000256" key="2">
    <source>
        <dbReference type="ARBA" id="ARBA00022553"/>
    </source>
</evidence>
<evidence type="ECO:0000259" key="7">
    <source>
        <dbReference type="PROSITE" id="PS51064"/>
    </source>
</evidence>
<name>A0AAV5V7Q5_9BILA</name>
<keyword evidence="9" id="KW-1185">Reference proteome</keyword>
<dbReference type="SMART" id="SM01244">
    <property type="entry name" value="IRS"/>
    <property type="match status" value="1"/>
</dbReference>
<keyword evidence="5" id="KW-0449">Lipoprotein</keyword>
<evidence type="ECO:0000256" key="4">
    <source>
        <dbReference type="ARBA" id="ARBA00023136"/>
    </source>
</evidence>
<keyword evidence="2" id="KW-0597">Phosphoprotein</keyword>
<dbReference type="SUPFAM" id="SSF50729">
    <property type="entry name" value="PH domain-like"/>
    <property type="match status" value="1"/>
</dbReference>
<proteinExistence type="predicted"/>
<organism evidence="8 9">
    <name type="scientific">Pristionchus fissidentatus</name>
    <dbReference type="NCBI Taxonomy" id="1538716"/>
    <lineage>
        <taxon>Eukaryota</taxon>
        <taxon>Metazoa</taxon>
        <taxon>Ecdysozoa</taxon>
        <taxon>Nematoda</taxon>
        <taxon>Chromadorea</taxon>
        <taxon>Rhabditida</taxon>
        <taxon>Rhabditina</taxon>
        <taxon>Diplogasteromorpha</taxon>
        <taxon>Diplogasteroidea</taxon>
        <taxon>Neodiplogasteridae</taxon>
        <taxon>Pristionchus</taxon>
    </lineage>
</organism>
<evidence type="ECO:0000313" key="9">
    <source>
        <dbReference type="Proteomes" id="UP001432322"/>
    </source>
</evidence>
<dbReference type="GO" id="GO:0016020">
    <property type="term" value="C:membrane"/>
    <property type="evidence" value="ECO:0007669"/>
    <property type="project" value="UniProtKB-SubCell"/>
</dbReference>
<dbReference type="Pfam" id="PF02174">
    <property type="entry name" value="IRS"/>
    <property type="match status" value="1"/>
</dbReference>
<reference evidence="8" key="1">
    <citation type="submission" date="2023-10" db="EMBL/GenBank/DDBJ databases">
        <title>Genome assembly of Pristionchus species.</title>
        <authorList>
            <person name="Yoshida K."/>
            <person name="Sommer R.J."/>
        </authorList>
    </citation>
    <scope>NUCLEOTIDE SEQUENCE</scope>
    <source>
        <strain evidence="8">RS5133</strain>
    </source>
</reference>
<dbReference type="Gene3D" id="2.30.29.30">
    <property type="entry name" value="Pleckstrin-homology domain (PH domain)/Phosphotyrosine-binding domain (PTB)"/>
    <property type="match status" value="1"/>
</dbReference>
<dbReference type="PROSITE" id="PS51064">
    <property type="entry name" value="IRS_PTB"/>
    <property type="match status" value="1"/>
</dbReference>
<evidence type="ECO:0000313" key="8">
    <source>
        <dbReference type="EMBL" id="GMT14303.1"/>
    </source>
</evidence>
<feature type="compositionally biased region" description="Low complexity" evidence="6">
    <location>
        <begin position="196"/>
        <end position="217"/>
    </location>
</feature>
<dbReference type="GO" id="GO:0005104">
    <property type="term" value="F:fibroblast growth factor receptor binding"/>
    <property type="evidence" value="ECO:0007669"/>
    <property type="project" value="TreeGrafter"/>
</dbReference>
<dbReference type="AlphaFoldDB" id="A0AAV5V7Q5"/>
<dbReference type="PANTHER" id="PTHR21258">
    <property type="entry name" value="DOCKING PROTEIN RELATED"/>
    <property type="match status" value="1"/>
</dbReference>
<dbReference type="InterPro" id="IPR050996">
    <property type="entry name" value="Docking_Protein_DOK"/>
</dbReference>
<dbReference type="Proteomes" id="UP001432322">
    <property type="component" value="Unassembled WGS sequence"/>
</dbReference>
<feature type="compositionally biased region" description="Polar residues" evidence="6">
    <location>
        <begin position="299"/>
        <end position="312"/>
    </location>
</feature>
<protein>
    <recommendedName>
        <fullName evidence="7">IRS-type PTB domain-containing protein</fullName>
    </recommendedName>
</protein>
<dbReference type="PANTHER" id="PTHR21258:SF55">
    <property type="entry name" value="FI23523P1"/>
    <property type="match status" value="1"/>
</dbReference>
<feature type="region of interest" description="Disordered" evidence="6">
    <location>
        <begin position="433"/>
        <end position="473"/>
    </location>
</feature>
<dbReference type="GO" id="GO:0005068">
    <property type="term" value="F:transmembrane receptor protein tyrosine kinase adaptor activity"/>
    <property type="evidence" value="ECO:0007669"/>
    <property type="project" value="TreeGrafter"/>
</dbReference>
<dbReference type="InterPro" id="IPR011993">
    <property type="entry name" value="PH-like_dom_sf"/>
</dbReference>
<evidence type="ECO:0000256" key="3">
    <source>
        <dbReference type="ARBA" id="ARBA00022707"/>
    </source>
</evidence>
<accession>A0AAV5V7Q5</accession>
<feature type="compositionally biased region" description="Basic and acidic residues" evidence="6">
    <location>
        <begin position="218"/>
        <end position="235"/>
    </location>
</feature>
<keyword evidence="4" id="KW-0472">Membrane</keyword>
<dbReference type="GO" id="GO:0008543">
    <property type="term" value="P:fibroblast growth factor receptor signaling pathway"/>
    <property type="evidence" value="ECO:0007669"/>
    <property type="project" value="TreeGrafter"/>
</dbReference>
<gene>
    <name evidence="8" type="ORF">PFISCL1PPCAC_5600</name>
</gene>
<evidence type="ECO:0000256" key="5">
    <source>
        <dbReference type="ARBA" id="ARBA00023288"/>
    </source>
</evidence>
<feature type="region of interest" description="Disordered" evidence="6">
    <location>
        <begin position="150"/>
        <end position="314"/>
    </location>
</feature>
<feature type="domain" description="IRS-type PTB" evidence="7">
    <location>
        <begin position="37"/>
        <end position="140"/>
    </location>
</feature>
<dbReference type="GO" id="GO:0005737">
    <property type="term" value="C:cytoplasm"/>
    <property type="evidence" value="ECO:0007669"/>
    <property type="project" value="TreeGrafter"/>
</dbReference>
<comment type="subcellular location">
    <subcellularLocation>
        <location evidence="1">Membrane</location>
    </subcellularLocation>
</comment>
<dbReference type="SMART" id="SM00310">
    <property type="entry name" value="PTBI"/>
    <property type="match status" value="1"/>
</dbReference>
<comment type="caution">
    <text evidence="8">The sequence shown here is derived from an EMBL/GenBank/DDBJ whole genome shotgun (WGS) entry which is preliminary data.</text>
</comment>
<dbReference type="InterPro" id="IPR002404">
    <property type="entry name" value="IRS_PTB"/>
</dbReference>
<keyword evidence="3" id="KW-0519">Myristate</keyword>
<sequence length="515" mass="56015">MGNSVSGAVVHNKELIKGFKKGASSEPSGSSPLPTTTHDEATQMSSFRVYIHRRNKFIHAWLRVSPSVIILEKSKTDVTTWPLQFLRRYGYTSAGIFFFESGRRCPTGEGLHTFQSHSAEAIFQLVQSRIQDSANASAVESMRMERARSAGASVSSSIGLQRESPRIHPLQRYSSEGSSGDYMSVHGGSYNTIQPPSSARIRRVVAAAPPRPRSVSGGEERDERRGGVENGDRGARAGSVTSSLLPPDSFHPMRNSNAGIVGQIMTEKRVRPSTDVNTGVYRKAPRGSETDPNAHEGQSYANVTPPSTTLNGQHHLPPSSRFIVSGAGLPPSGAGSMTSVVSVGASSSQPPTPTRTVFPIKWDGGAGSTSFLCYANTTNRGNHRERADTCPNMAGASERYVNLQEMAPSTRHYEPLSPPHNYSPLLNYASVESTDELQSRSNSVGSRSELPLPLQRSERLKHSPAPLATVEDDEESLISYSQIDMLRTQALREVSEQSEEERRRARNGSRPLTVE</sequence>
<dbReference type="CDD" id="cd01202">
    <property type="entry name" value="PTB_FRS2"/>
    <property type="match status" value="1"/>
</dbReference>
<dbReference type="InterPro" id="IPR038742">
    <property type="entry name" value="FRS2_PTB"/>
</dbReference>